<dbReference type="AlphaFoldDB" id="A0A2A5T302"/>
<gene>
    <name evidence="1" type="ORF">BTN49_1776</name>
</gene>
<evidence type="ECO:0000313" key="1">
    <source>
        <dbReference type="EMBL" id="PCS22555.1"/>
    </source>
</evidence>
<proteinExistence type="predicted"/>
<dbReference type="EMBL" id="NBYY01000016">
    <property type="protein sequence ID" value="PCS22555.1"/>
    <property type="molecule type" value="Genomic_DNA"/>
</dbReference>
<organism evidence="1 2">
    <name type="scientific">Candidatus Enterovibrio escicola</name>
    <dbReference type="NCBI Taxonomy" id="1927127"/>
    <lineage>
        <taxon>Bacteria</taxon>
        <taxon>Pseudomonadati</taxon>
        <taxon>Pseudomonadota</taxon>
        <taxon>Gammaproteobacteria</taxon>
        <taxon>Vibrionales</taxon>
        <taxon>Vibrionaceae</taxon>
        <taxon>Enterovibrio</taxon>
    </lineage>
</organism>
<dbReference type="RefSeq" id="WP_190320441.1">
    <property type="nucleotide sequence ID" value="NZ_CAWPDG010000210.1"/>
</dbReference>
<protein>
    <recommendedName>
        <fullName evidence="3">Mobile element protein</fullName>
    </recommendedName>
</protein>
<dbReference type="Proteomes" id="UP000219020">
    <property type="component" value="Unassembled WGS sequence"/>
</dbReference>
<accession>A0A2A5T302</accession>
<evidence type="ECO:0000313" key="2">
    <source>
        <dbReference type="Proteomes" id="UP000219020"/>
    </source>
</evidence>
<keyword evidence="2" id="KW-1185">Reference proteome</keyword>
<evidence type="ECO:0008006" key="3">
    <source>
        <dbReference type="Google" id="ProtNLM"/>
    </source>
</evidence>
<comment type="caution">
    <text evidence="1">The sequence shown here is derived from an EMBL/GenBank/DDBJ whole genome shotgun (WGS) entry which is preliminary data.</text>
</comment>
<name>A0A2A5T302_9GAMM</name>
<reference evidence="2" key="1">
    <citation type="submission" date="2017-04" db="EMBL/GenBank/DDBJ databases">
        <title>Genome evolution of the luminous symbionts of deep sea anglerfish.</title>
        <authorList>
            <person name="Hendry T.A."/>
        </authorList>
    </citation>
    <scope>NUCLEOTIDE SEQUENCE [LARGE SCALE GENOMIC DNA]</scope>
</reference>
<sequence>MYFLCVSQVNLVIGSVNAKVFHAWIEQDLLPKALEQAVIAVDNAIFHKHSDTL</sequence>